<dbReference type="InterPro" id="IPR013320">
    <property type="entry name" value="ConA-like_dom_sf"/>
</dbReference>
<sequence>MGLIERSQVVRDETTPGANTAERVGGILVDLSTIVEEGGIVGPQGPQGEQGEQGIQGEQGPQGLQGIQGAAGLQGEQGIQGEPGPSTPQTIDDGSIVEAKLSAEVQTKLNGIFSQSEVPDNTNDAGTPGEIRIGENELYIYNQNGTWKKLPLSAWFNTYEKVVFLGASIMEITFGRNLITPNALRTSEWKAKGLNVDVYGYAFSGSTVSEIYTPLQDAMTAHQDRTLFVIHTGGNDVSDTRPYSEKPSIDQFALEYDALISQINASGRSKDVLLLPISFRSYADPQTSTLIYNDESLGSLPYNENIVIPKIKAFRPETINVDGNPIIDFYNYTRNNYKDILQVDGIHPETPGGADLLSEFISDRISYFVISNTEKPLPIIPDSADAIMKAEPLHYFEPAGLKGGSAQDDLLTSWDDSISAFNGTVSGSVVLNISGGINQAKFTGGFFDFPDSPSVDFANGTDSYSFVWKVGSVLETTGYYFSKNNGSQNQYGAYGVQGTNDVACGIGAAQGSPQGTSSSFPRVAGQLYFLVVNTVDFSIYAGETKILDSVPIGMLQATGQSLNIGGRTDGGFLSNGSLERLAIFDKALTPSEISEISNQYS</sequence>
<dbReference type="InterPro" id="IPR008160">
    <property type="entry name" value="Collagen"/>
</dbReference>
<reference evidence="2 3" key="1">
    <citation type="journal article" date="2013" name="Proc. Natl. Acad. Sci. U.S.A.">
        <title>Twelve previously unknown phage genera are ubiquitous in global oceans.</title>
        <authorList>
            <person name="Holmfeldt K."/>
            <person name="Solonenko N."/>
            <person name="Shah M."/>
            <person name="Corrier K."/>
            <person name="Riemann L."/>
            <person name="Verberkmoes N.C."/>
            <person name="Sullivan M.B."/>
        </authorList>
    </citation>
    <scope>NUCLEOTIDE SEQUENCE [LARGE SCALE GENOMIC DNA]</scope>
    <source>
        <strain evidence="2">Phi18:1</strain>
    </source>
</reference>
<protein>
    <submittedName>
        <fullName evidence="2">Putative phage tail fiber</fullName>
    </submittedName>
</protein>
<name>R9ZYR2_9CAUD</name>
<dbReference type="InterPro" id="IPR036514">
    <property type="entry name" value="SGNH_hydro_sf"/>
</dbReference>
<dbReference type="CDD" id="cd00229">
    <property type="entry name" value="SGNH_hydrolase"/>
    <property type="match status" value="1"/>
</dbReference>
<dbReference type="Proteomes" id="UP000014712">
    <property type="component" value="Segment"/>
</dbReference>
<organism evidence="2 3">
    <name type="scientific">Cellulophaga phage phi18:1</name>
    <dbReference type="NCBI Taxonomy" id="1327982"/>
    <lineage>
        <taxon>Viruses</taxon>
        <taxon>Duplodnaviria</taxon>
        <taxon>Heunggongvirae</taxon>
        <taxon>Uroviricota</taxon>
        <taxon>Caudoviricetes</taxon>
        <taxon>Helsingorvirus</taxon>
        <taxon>Helsingorvirus Cba181</taxon>
    </lineage>
</organism>
<accession>R9ZYR2</accession>
<dbReference type="Pfam" id="PF01391">
    <property type="entry name" value="Collagen"/>
    <property type="match status" value="1"/>
</dbReference>
<feature type="region of interest" description="Disordered" evidence="1">
    <location>
        <begin position="1"/>
        <end position="23"/>
    </location>
</feature>
<dbReference type="SUPFAM" id="SSF52266">
    <property type="entry name" value="SGNH hydrolase"/>
    <property type="match status" value="1"/>
</dbReference>
<evidence type="ECO:0000256" key="1">
    <source>
        <dbReference type="SAM" id="MobiDB-lite"/>
    </source>
</evidence>
<dbReference type="Gene3D" id="2.60.120.200">
    <property type="match status" value="1"/>
</dbReference>
<dbReference type="OrthoDB" id="29976at10239"/>
<evidence type="ECO:0000313" key="3">
    <source>
        <dbReference type="Proteomes" id="UP000014712"/>
    </source>
</evidence>
<dbReference type="RefSeq" id="YP_008240966.1">
    <property type="nucleotide sequence ID" value="NC_021790.1"/>
</dbReference>
<feature type="region of interest" description="Disordered" evidence="1">
    <location>
        <begin position="40"/>
        <end position="68"/>
    </location>
</feature>
<dbReference type="KEGG" id="vg:16797127"/>
<dbReference type="EMBL" id="KC821619">
    <property type="protein sequence ID" value="AGO48499.1"/>
    <property type="molecule type" value="Genomic_DNA"/>
</dbReference>
<dbReference type="GeneID" id="16797127"/>
<proteinExistence type="predicted"/>
<keyword evidence="3" id="KW-1185">Reference proteome</keyword>
<dbReference type="SUPFAM" id="SSF49899">
    <property type="entry name" value="Concanavalin A-like lectins/glucanases"/>
    <property type="match status" value="1"/>
</dbReference>
<evidence type="ECO:0000313" key="2">
    <source>
        <dbReference type="EMBL" id="AGO48499.1"/>
    </source>
</evidence>
<reference evidence="3" key="2">
    <citation type="submission" date="2013-03" db="EMBL/GenBank/DDBJ databases">
        <title>The Cellulophaga phages: a novel, diverse, and globally ubiquitous model system.</title>
        <authorList>
            <person name="Holmfeldt K."/>
            <person name="Solonenko N."/>
            <person name="Shah M."/>
            <person name="Corrier K."/>
            <person name="Riemann L."/>
            <person name="VerBerkmoes N.C."/>
            <person name="Sullivan M.B."/>
        </authorList>
    </citation>
    <scope>NUCLEOTIDE SEQUENCE [LARGE SCALE GENOMIC DNA]</scope>
</reference>
<dbReference type="Gene3D" id="3.40.50.1110">
    <property type="entry name" value="SGNH hydrolase"/>
    <property type="match status" value="1"/>
</dbReference>
<gene>
    <name evidence="2" type="ORF">Phi18:1_gp52</name>
</gene>